<feature type="region of interest" description="Disordered" evidence="1">
    <location>
        <begin position="73"/>
        <end position="109"/>
    </location>
</feature>
<name>A0ABX1TI97_9GAMM</name>
<dbReference type="EMBL" id="SPMZ01000009">
    <property type="protein sequence ID" value="NMQ18185.1"/>
    <property type="molecule type" value="Genomic_DNA"/>
</dbReference>
<evidence type="ECO:0000313" key="2">
    <source>
        <dbReference type="EMBL" id="NMQ18185.1"/>
    </source>
</evidence>
<comment type="caution">
    <text evidence="2">The sequence shown here is derived from an EMBL/GenBank/DDBJ whole genome shotgun (WGS) entry which is preliminary data.</text>
</comment>
<sequence>MAKVASTRADFPNWNRNGVSRKSTLRPNFRHATRKLAAGFWPNAKPAPTAELNGWNCSPRWNPCWNGCANTANPTQNWTRRSNTPPPRPPPPGPRHGPAQDSESRRQTTRFQQLVQDIEEQERLLQRNHVRTERLREMLAQGETLLQQPSEVRDTDLKQLRQRWEGLERPESPALANDLQSRFDGLLDKLRARQQRQVQHRDQEWQDIQDRVSQLETAVEDGELQQATQLQEQVRHQIKHNIGLSRGQMAAIEERLQSCAARIGELRGWRRWGASQAREQLCVAAENLIDLDIDPADIAQRIQQIRTAWKELDHHEGGAPKGLWNRFNNACERAYAPCQAYFEAQTRERQHNFDQKVALCEQLEQFEAATDWRQVDWREADRLCRRAREQWHQLGPVNRADRKTIDRRFQQLLRRLDAHLDVERQRELARRQQLIQQVQDLADNPDLRVAVETAKLAQAQWQPTVQGSYRQEQALWKAFRTACDAIFARRHTEQQAADAERQANLTHKLGLCEEIESLALIDREQLAQANTRLQEAQHEWQIIGPIPRAEQRALDQRFEAAVRRFGQREKLLRQADVQESFQHLQQRGQLCARLEAALEAQRDDTLLPLARQEWATLPDPPTTLAAALQQRFDAVCQALEGTPEQMQAARAHLSHNLERKQTWCVCMEIVAGVDSPPEFASLRMEYQVARLSASLAGGAVKTETIYDPRQLQEQWWLTGALPAEAAAELDSRFLHAARVWWQREEEA</sequence>
<feature type="compositionally biased region" description="Pro residues" evidence="1">
    <location>
        <begin position="84"/>
        <end position="95"/>
    </location>
</feature>
<organism evidence="2 3">
    <name type="scientific">Candidatus Competibacter phosphatis</name>
    <dbReference type="NCBI Taxonomy" id="221280"/>
    <lineage>
        <taxon>Bacteria</taxon>
        <taxon>Pseudomonadati</taxon>
        <taxon>Pseudomonadota</taxon>
        <taxon>Gammaproteobacteria</taxon>
        <taxon>Candidatus Competibacteraceae</taxon>
        <taxon>Candidatus Competibacter</taxon>
    </lineage>
</organism>
<gene>
    <name evidence="2" type="ORF">E4P82_02620</name>
</gene>
<reference evidence="2 3" key="1">
    <citation type="submission" date="2019-03" db="EMBL/GenBank/DDBJ databases">
        <title>Metabolic reconstructions from genomes of highly enriched 'Candidatus Accumulibacter' and 'Candidatus Competibacter' bioreactor populations.</title>
        <authorList>
            <person name="Annavajhala M.K."/>
            <person name="Welles L."/>
            <person name="Abbas B."/>
            <person name="Sorokin D."/>
            <person name="Park H."/>
            <person name="Van Loosdrecht M."/>
            <person name="Chandran K."/>
        </authorList>
    </citation>
    <scope>NUCLEOTIDE SEQUENCE [LARGE SCALE GENOMIC DNA]</scope>
    <source>
        <strain evidence="2 3">SBR_G</strain>
    </source>
</reference>
<proteinExistence type="predicted"/>
<dbReference type="InterPro" id="IPR007139">
    <property type="entry name" value="DUF349"/>
</dbReference>
<accession>A0ABX1TI97</accession>
<evidence type="ECO:0000313" key="3">
    <source>
        <dbReference type="Proteomes" id="UP000760480"/>
    </source>
</evidence>
<keyword evidence="3" id="KW-1185">Reference proteome</keyword>
<dbReference type="Pfam" id="PF03993">
    <property type="entry name" value="DUF349"/>
    <property type="match status" value="2"/>
</dbReference>
<dbReference type="Proteomes" id="UP000760480">
    <property type="component" value="Unassembled WGS sequence"/>
</dbReference>
<evidence type="ECO:0000256" key="1">
    <source>
        <dbReference type="SAM" id="MobiDB-lite"/>
    </source>
</evidence>
<feature type="compositionally biased region" description="Polar residues" evidence="1">
    <location>
        <begin position="73"/>
        <end position="83"/>
    </location>
</feature>
<protein>
    <submittedName>
        <fullName evidence="2">DUF349 domain-containing protein</fullName>
    </submittedName>
</protein>